<proteinExistence type="predicted"/>
<protein>
    <recommendedName>
        <fullName evidence="3">Ig-like domain-containing protein</fullName>
    </recommendedName>
</protein>
<dbReference type="InterPro" id="IPR003599">
    <property type="entry name" value="Ig_sub"/>
</dbReference>
<dbReference type="Gene3D" id="2.60.40.10">
    <property type="entry name" value="Immunoglobulins"/>
    <property type="match status" value="1"/>
</dbReference>
<gene>
    <name evidence="4" type="ORF">CHARACLAT_022774</name>
</gene>
<dbReference type="Pfam" id="PF07686">
    <property type="entry name" value="V-set"/>
    <property type="match status" value="1"/>
</dbReference>
<evidence type="ECO:0000259" key="3">
    <source>
        <dbReference type="PROSITE" id="PS50835"/>
    </source>
</evidence>
<keyword evidence="5" id="KW-1185">Reference proteome</keyword>
<organism evidence="4 5">
    <name type="scientific">Characodon lateralis</name>
    <dbReference type="NCBI Taxonomy" id="208331"/>
    <lineage>
        <taxon>Eukaryota</taxon>
        <taxon>Metazoa</taxon>
        <taxon>Chordata</taxon>
        <taxon>Craniata</taxon>
        <taxon>Vertebrata</taxon>
        <taxon>Euteleostomi</taxon>
        <taxon>Actinopterygii</taxon>
        <taxon>Neopterygii</taxon>
        <taxon>Teleostei</taxon>
        <taxon>Neoteleostei</taxon>
        <taxon>Acanthomorphata</taxon>
        <taxon>Ovalentaria</taxon>
        <taxon>Atherinomorphae</taxon>
        <taxon>Cyprinodontiformes</taxon>
        <taxon>Goodeidae</taxon>
        <taxon>Characodon</taxon>
    </lineage>
</organism>
<accession>A0ABU7DTE5</accession>
<keyword evidence="1" id="KW-0472">Membrane</keyword>
<dbReference type="SMART" id="SM00409">
    <property type="entry name" value="IG"/>
    <property type="match status" value="1"/>
</dbReference>
<dbReference type="EMBL" id="JAHUTJ010035140">
    <property type="protein sequence ID" value="MED6278346.1"/>
    <property type="molecule type" value="Genomic_DNA"/>
</dbReference>
<evidence type="ECO:0000256" key="2">
    <source>
        <dbReference type="SAM" id="SignalP"/>
    </source>
</evidence>
<evidence type="ECO:0000313" key="5">
    <source>
        <dbReference type="Proteomes" id="UP001352852"/>
    </source>
</evidence>
<dbReference type="PANTHER" id="PTHR11422:SF10">
    <property type="entry name" value="IG-LIKE DOMAIN-CONTAINING PROTEIN"/>
    <property type="match status" value="1"/>
</dbReference>
<keyword evidence="2" id="KW-0732">Signal</keyword>
<dbReference type="PANTHER" id="PTHR11422">
    <property type="entry name" value="T-CELL SURFACE GLYCOPROTEIN CD4"/>
    <property type="match status" value="1"/>
</dbReference>
<sequence length="199" mass="22463">MVNFLRYCCTSCVICCTFWIFWQAEAKTISQTVGSTVILNCGNTSVKNFIMATWTMNGNHLFSFSKRGKKNATDKSVHLNLKTSESQSQMFALIIEDAQKSHEGNYTCEMTADSGVSAEQWELIITEANNSIEALKIPVIAGVPSVCFLLLVTVLVILTVRKKRARNRSPTAIRQQKQVEDIYENHLEIHRQQGCHHHP</sequence>
<feature type="signal peptide" evidence="2">
    <location>
        <begin position="1"/>
        <end position="26"/>
    </location>
</feature>
<dbReference type="InterPro" id="IPR013106">
    <property type="entry name" value="Ig_V-set"/>
</dbReference>
<dbReference type="InterPro" id="IPR013783">
    <property type="entry name" value="Ig-like_fold"/>
</dbReference>
<keyword evidence="1" id="KW-0812">Transmembrane</keyword>
<name>A0ABU7DTE5_9TELE</name>
<dbReference type="SUPFAM" id="SSF48726">
    <property type="entry name" value="Immunoglobulin"/>
    <property type="match status" value="1"/>
</dbReference>
<feature type="transmembrane region" description="Helical" evidence="1">
    <location>
        <begin position="139"/>
        <end position="160"/>
    </location>
</feature>
<dbReference type="PROSITE" id="PS50835">
    <property type="entry name" value="IG_LIKE"/>
    <property type="match status" value="1"/>
</dbReference>
<comment type="caution">
    <text evidence="4">The sequence shown here is derived from an EMBL/GenBank/DDBJ whole genome shotgun (WGS) entry which is preliminary data.</text>
</comment>
<evidence type="ECO:0000313" key="4">
    <source>
        <dbReference type="EMBL" id="MED6278346.1"/>
    </source>
</evidence>
<feature type="chain" id="PRO_5045922568" description="Ig-like domain-containing protein" evidence="2">
    <location>
        <begin position="27"/>
        <end position="199"/>
    </location>
</feature>
<feature type="domain" description="Ig-like" evidence="3">
    <location>
        <begin position="34"/>
        <end position="124"/>
    </location>
</feature>
<dbReference type="Proteomes" id="UP001352852">
    <property type="component" value="Unassembled WGS sequence"/>
</dbReference>
<reference evidence="4 5" key="1">
    <citation type="submission" date="2021-06" db="EMBL/GenBank/DDBJ databases">
        <authorList>
            <person name="Palmer J.M."/>
        </authorList>
    </citation>
    <scope>NUCLEOTIDE SEQUENCE [LARGE SCALE GENOMIC DNA]</scope>
    <source>
        <strain evidence="4 5">CL_MEX2019</strain>
        <tissue evidence="4">Muscle</tissue>
    </source>
</reference>
<evidence type="ECO:0000256" key="1">
    <source>
        <dbReference type="SAM" id="Phobius"/>
    </source>
</evidence>
<keyword evidence="1" id="KW-1133">Transmembrane helix</keyword>
<dbReference type="InterPro" id="IPR036179">
    <property type="entry name" value="Ig-like_dom_sf"/>
</dbReference>
<dbReference type="InterPro" id="IPR007110">
    <property type="entry name" value="Ig-like_dom"/>
</dbReference>